<feature type="chain" id="PRO_5030057935" description="DUF4148 domain-containing protein" evidence="1">
    <location>
        <begin position="24"/>
        <end position="89"/>
    </location>
</feature>
<comment type="caution">
    <text evidence="3">The sequence shown here is derived from an EMBL/GenBank/DDBJ whole genome shotgun (WGS) entry which is preliminary data.</text>
</comment>
<evidence type="ECO:0000313" key="2">
    <source>
        <dbReference type="EMBL" id="MBB2926918.1"/>
    </source>
</evidence>
<name>A0A2U1AM36_9BURK</name>
<dbReference type="EMBL" id="QJSQ01000005">
    <property type="protein sequence ID" value="PYE24978.1"/>
    <property type="molecule type" value="Genomic_DNA"/>
</dbReference>
<gene>
    <name evidence="3" type="ORF">C7410_105203</name>
    <name evidence="2" type="ORF">FHX59_001327</name>
</gene>
<proteinExistence type="predicted"/>
<dbReference type="Proteomes" id="UP000247772">
    <property type="component" value="Unassembled WGS sequence"/>
</dbReference>
<organism evidence="3 4">
    <name type="scientific">Paraburkholderia silvatlantica</name>
    <dbReference type="NCBI Taxonomy" id="321895"/>
    <lineage>
        <taxon>Bacteria</taxon>
        <taxon>Pseudomonadati</taxon>
        <taxon>Pseudomonadota</taxon>
        <taxon>Betaproteobacteria</taxon>
        <taxon>Burkholderiales</taxon>
        <taxon>Burkholderiaceae</taxon>
        <taxon>Paraburkholderia</taxon>
    </lineage>
</organism>
<reference evidence="3 4" key="1">
    <citation type="submission" date="2018-06" db="EMBL/GenBank/DDBJ databases">
        <title>Genomic Encyclopedia of Type Strains, Phase IV (KMG-V): Genome sequencing to study the core and pangenomes of soil and plant-associated prokaryotes.</title>
        <authorList>
            <person name="Whitman W."/>
        </authorList>
    </citation>
    <scope>NUCLEOTIDE SEQUENCE [LARGE SCALE GENOMIC DNA]</scope>
    <source>
        <strain evidence="3 4">SRCL-318</strain>
        <strain evidence="2 5">SRMrh-85</strain>
    </source>
</reference>
<keyword evidence="5" id="KW-1185">Reference proteome</keyword>
<evidence type="ECO:0000313" key="3">
    <source>
        <dbReference type="EMBL" id="PYE24978.1"/>
    </source>
</evidence>
<evidence type="ECO:0008006" key="6">
    <source>
        <dbReference type="Google" id="ProtNLM"/>
    </source>
</evidence>
<accession>A0A2U1AM36</accession>
<keyword evidence="1" id="KW-0732">Signal</keyword>
<dbReference type="EMBL" id="JACHVZ010000003">
    <property type="protein sequence ID" value="MBB2926918.1"/>
    <property type="molecule type" value="Genomic_DNA"/>
</dbReference>
<evidence type="ECO:0000256" key="1">
    <source>
        <dbReference type="SAM" id="SignalP"/>
    </source>
</evidence>
<protein>
    <recommendedName>
        <fullName evidence="6">DUF4148 domain-containing protein</fullName>
    </recommendedName>
</protein>
<dbReference type="OrthoDB" id="9133844at2"/>
<dbReference type="AlphaFoldDB" id="A0A2U1AM36"/>
<evidence type="ECO:0000313" key="5">
    <source>
        <dbReference type="Proteomes" id="UP000533533"/>
    </source>
</evidence>
<feature type="signal peptide" evidence="1">
    <location>
        <begin position="1"/>
        <end position="23"/>
    </location>
</feature>
<dbReference type="RefSeq" id="WP_110382605.1">
    <property type="nucleotide sequence ID" value="NZ_JACHVZ010000003.1"/>
</dbReference>
<dbReference type="Proteomes" id="UP000533533">
    <property type="component" value="Unassembled WGS sequence"/>
</dbReference>
<sequence length="89" mass="8961">MKTRLIATLLIALSASAAAPAFASGYGPAPAYRPEVGAPASQRGQSVQTLAAERTEAGNAATAYGGMADVTSAAGSRVAMERNSLFAHH</sequence>
<evidence type="ECO:0000313" key="4">
    <source>
        <dbReference type="Proteomes" id="UP000247772"/>
    </source>
</evidence>